<reference evidence="1" key="2">
    <citation type="journal article" date="2015" name="Fish Shellfish Immunol.">
        <title>Early steps in the European eel (Anguilla anguilla)-Vibrio vulnificus interaction in the gills: Role of the RtxA13 toxin.</title>
        <authorList>
            <person name="Callol A."/>
            <person name="Pajuelo D."/>
            <person name="Ebbesson L."/>
            <person name="Teles M."/>
            <person name="MacKenzie S."/>
            <person name="Amaro C."/>
        </authorList>
    </citation>
    <scope>NUCLEOTIDE SEQUENCE</scope>
</reference>
<evidence type="ECO:0000313" key="1">
    <source>
        <dbReference type="EMBL" id="JAH31625.1"/>
    </source>
</evidence>
<sequence>MWKSGYLNIFLIGFAKHFFMNKPHDC</sequence>
<organism evidence="1">
    <name type="scientific">Anguilla anguilla</name>
    <name type="common">European freshwater eel</name>
    <name type="synonym">Muraena anguilla</name>
    <dbReference type="NCBI Taxonomy" id="7936"/>
    <lineage>
        <taxon>Eukaryota</taxon>
        <taxon>Metazoa</taxon>
        <taxon>Chordata</taxon>
        <taxon>Craniata</taxon>
        <taxon>Vertebrata</taxon>
        <taxon>Euteleostomi</taxon>
        <taxon>Actinopterygii</taxon>
        <taxon>Neopterygii</taxon>
        <taxon>Teleostei</taxon>
        <taxon>Anguilliformes</taxon>
        <taxon>Anguillidae</taxon>
        <taxon>Anguilla</taxon>
    </lineage>
</organism>
<accession>A0A0E9RT52</accession>
<protein>
    <submittedName>
        <fullName evidence="1">Uncharacterized protein</fullName>
    </submittedName>
</protein>
<dbReference type="EMBL" id="GBXM01076952">
    <property type="protein sequence ID" value="JAH31625.1"/>
    <property type="molecule type" value="Transcribed_RNA"/>
</dbReference>
<proteinExistence type="predicted"/>
<name>A0A0E9RT52_ANGAN</name>
<reference evidence="1" key="1">
    <citation type="submission" date="2014-11" db="EMBL/GenBank/DDBJ databases">
        <authorList>
            <person name="Amaro Gonzalez C."/>
        </authorList>
    </citation>
    <scope>NUCLEOTIDE SEQUENCE</scope>
</reference>
<dbReference type="AlphaFoldDB" id="A0A0E9RT52"/>